<dbReference type="SMART" id="SM00267">
    <property type="entry name" value="GGDEF"/>
    <property type="match status" value="1"/>
</dbReference>
<evidence type="ECO:0000256" key="2">
    <source>
        <dbReference type="ARBA" id="ARBA00034247"/>
    </source>
</evidence>
<comment type="caution">
    <text evidence="5">The sequence shown here is derived from an EMBL/GenBank/DDBJ whole genome shotgun (WGS) entry which is preliminary data.</text>
</comment>
<evidence type="ECO:0000256" key="1">
    <source>
        <dbReference type="ARBA" id="ARBA00012528"/>
    </source>
</evidence>
<comment type="catalytic activity">
    <reaction evidence="2">
        <text>2 GTP = 3',3'-c-di-GMP + 2 diphosphate</text>
        <dbReference type="Rhea" id="RHEA:24898"/>
        <dbReference type="ChEBI" id="CHEBI:33019"/>
        <dbReference type="ChEBI" id="CHEBI:37565"/>
        <dbReference type="ChEBI" id="CHEBI:58805"/>
        <dbReference type="EC" id="2.7.7.65"/>
    </reaction>
</comment>
<reference evidence="5 6" key="1">
    <citation type="submission" date="2017-09" db="EMBL/GenBank/DDBJ databases">
        <title>Genomics of the genus Arcobacter.</title>
        <authorList>
            <person name="Perez-Cataluna A."/>
            <person name="Figueras M.J."/>
            <person name="Salas-Masso N."/>
        </authorList>
    </citation>
    <scope>NUCLEOTIDE SEQUENCE [LARGE SCALE GENOMIC DNA]</scope>
    <source>
        <strain evidence="5 6">CECT 7386</strain>
    </source>
</reference>
<gene>
    <name evidence="5" type="ORF">CP985_06910</name>
</gene>
<dbReference type="Pfam" id="PF00990">
    <property type="entry name" value="GGDEF"/>
    <property type="match status" value="1"/>
</dbReference>
<dbReference type="NCBIfam" id="TIGR00254">
    <property type="entry name" value="GGDEF"/>
    <property type="match status" value="1"/>
</dbReference>
<protein>
    <recommendedName>
        <fullName evidence="1">diguanylate cyclase</fullName>
        <ecNumber evidence="1">2.7.7.65</ecNumber>
    </recommendedName>
</protein>
<dbReference type="CDD" id="cd01949">
    <property type="entry name" value="GGDEF"/>
    <property type="match status" value="1"/>
</dbReference>
<sequence>MVANDVIDFEVENKKLKRKIKLMEQTLNQFNSIKQNYDFLIKKLEEKDKNLNEINEKLEELVKERTKDLELINEKLQNNLILLEELSTTDALTSLRNRRGFDEIFLQEFNRAKRQNYEFNFLLIDVDYFKKYNDTYGHAKGDEALVSVGKVLNRYARRANDFAFRYGGEEFVYISCFQTRDEVLKLAESIQQAILKEQIEHFLNPHKYLTVSIGAIVTKDKTLTKEEVFKIADENLYISKERGRNKVTITSL</sequence>
<feature type="coiled-coil region" evidence="3">
    <location>
        <begin position="6"/>
        <end position="86"/>
    </location>
</feature>
<name>A0AAX2AGP1_9BACT</name>
<dbReference type="EC" id="2.7.7.65" evidence="1"/>
<dbReference type="Gene3D" id="3.30.70.270">
    <property type="match status" value="1"/>
</dbReference>
<dbReference type="PANTHER" id="PTHR45138:SF9">
    <property type="entry name" value="DIGUANYLATE CYCLASE DGCM-RELATED"/>
    <property type="match status" value="1"/>
</dbReference>
<keyword evidence="3" id="KW-0175">Coiled coil</keyword>
<dbReference type="PROSITE" id="PS50887">
    <property type="entry name" value="GGDEF"/>
    <property type="match status" value="1"/>
</dbReference>
<dbReference type="InterPro" id="IPR050469">
    <property type="entry name" value="Diguanylate_Cyclase"/>
</dbReference>
<accession>A0AAX2AGP1</accession>
<evidence type="ECO:0000256" key="3">
    <source>
        <dbReference type="SAM" id="Coils"/>
    </source>
</evidence>
<dbReference type="KEGG" id="amyt:AMYT_2464"/>
<keyword evidence="6" id="KW-1185">Reference proteome</keyword>
<dbReference type="Proteomes" id="UP000290092">
    <property type="component" value="Unassembled WGS sequence"/>
</dbReference>
<proteinExistence type="predicted"/>
<evidence type="ECO:0000313" key="6">
    <source>
        <dbReference type="Proteomes" id="UP000290092"/>
    </source>
</evidence>
<dbReference type="FunFam" id="3.30.70.270:FF:000001">
    <property type="entry name" value="Diguanylate cyclase domain protein"/>
    <property type="match status" value="1"/>
</dbReference>
<feature type="domain" description="GGDEF" evidence="4">
    <location>
        <begin position="117"/>
        <end position="252"/>
    </location>
</feature>
<dbReference type="InterPro" id="IPR043128">
    <property type="entry name" value="Rev_trsase/Diguanyl_cyclase"/>
</dbReference>
<dbReference type="InterPro" id="IPR029787">
    <property type="entry name" value="Nucleotide_cyclase"/>
</dbReference>
<dbReference type="SUPFAM" id="SSF55073">
    <property type="entry name" value="Nucleotide cyclase"/>
    <property type="match status" value="1"/>
</dbReference>
<dbReference type="GO" id="GO:0043709">
    <property type="term" value="P:cell adhesion involved in single-species biofilm formation"/>
    <property type="evidence" value="ECO:0007669"/>
    <property type="project" value="TreeGrafter"/>
</dbReference>
<dbReference type="GO" id="GO:1902201">
    <property type="term" value="P:negative regulation of bacterial-type flagellum-dependent cell motility"/>
    <property type="evidence" value="ECO:0007669"/>
    <property type="project" value="TreeGrafter"/>
</dbReference>
<dbReference type="PANTHER" id="PTHR45138">
    <property type="entry name" value="REGULATORY COMPONENTS OF SENSORY TRANSDUCTION SYSTEM"/>
    <property type="match status" value="1"/>
</dbReference>
<dbReference type="EMBL" id="NXID01000021">
    <property type="protein sequence ID" value="RXK15815.1"/>
    <property type="molecule type" value="Genomic_DNA"/>
</dbReference>
<dbReference type="AlphaFoldDB" id="A0AAX2AGP1"/>
<dbReference type="GO" id="GO:0052621">
    <property type="term" value="F:diguanylate cyclase activity"/>
    <property type="evidence" value="ECO:0007669"/>
    <property type="project" value="UniProtKB-EC"/>
</dbReference>
<dbReference type="GO" id="GO:0005886">
    <property type="term" value="C:plasma membrane"/>
    <property type="evidence" value="ECO:0007669"/>
    <property type="project" value="TreeGrafter"/>
</dbReference>
<organism evidence="5 6">
    <name type="scientific">Malaciobacter mytili LMG 24559</name>
    <dbReference type="NCBI Taxonomy" id="1032238"/>
    <lineage>
        <taxon>Bacteria</taxon>
        <taxon>Pseudomonadati</taxon>
        <taxon>Campylobacterota</taxon>
        <taxon>Epsilonproteobacteria</taxon>
        <taxon>Campylobacterales</taxon>
        <taxon>Arcobacteraceae</taxon>
        <taxon>Malaciobacter</taxon>
    </lineage>
</organism>
<dbReference type="InterPro" id="IPR000160">
    <property type="entry name" value="GGDEF_dom"/>
</dbReference>
<dbReference type="RefSeq" id="WP_114842817.1">
    <property type="nucleotide sequence ID" value="NZ_CP031219.1"/>
</dbReference>
<evidence type="ECO:0000313" key="5">
    <source>
        <dbReference type="EMBL" id="RXK15815.1"/>
    </source>
</evidence>
<evidence type="ECO:0000259" key="4">
    <source>
        <dbReference type="PROSITE" id="PS50887"/>
    </source>
</evidence>